<gene>
    <name evidence="4" type="ORF">H2200_011686</name>
</gene>
<feature type="transmembrane region" description="Helical" evidence="2">
    <location>
        <begin position="486"/>
        <end position="506"/>
    </location>
</feature>
<reference evidence="4" key="1">
    <citation type="submission" date="2022-10" db="EMBL/GenBank/DDBJ databases">
        <title>Culturing micro-colonial fungi from biological soil crusts in the Mojave desert and describing Neophaeococcomyces mojavensis, and introducing the new genera and species Taxawa tesnikishii.</title>
        <authorList>
            <person name="Kurbessoian T."/>
            <person name="Stajich J.E."/>
        </authorList>
    </citation>
    <scope>NUCLEOTIDE SEQUENCE</scope>
    <source>
        <strain evidence="4">TK_41</strain>
    </source>
</reference>
<dbReference type="Proteomes" id="UP001172673">
    <property type="component" value="Unassembled WGS sequence"/>
</dbReference>
<evidence type="ECO:0000313" key="5">
    <source>
        <dbReference type="Proteomes" id="UP001172673"/>
    </source>
</evidence>
<feature type="transmembrane region" description="Helical" evidence="2">
    <location>
        <begin position="451"/>
        <end position="474"/>
    </location>
</feature>
<keyword evidence="2" id="KW-0812">Transmembrane</keyword>
<dbReference type="InterPro" id="IPR046623">
    <property type="entry name" value="DUF6536"/>
</dbReference>
<sequence length="751" mass="82957">MRRRSIPYAPIPHAEEAARTTPSQTGVPHEISELQELGTQSVFASPRPRPKRKLWQHVTTSWRRGAFFASISASVVLLFNLIILFYALGRQGGVRSIIPLATGSCKPLEDTNKVLHWLINGLSTLLLSCSNYCMQCVAAPTRQDVDRAHRKRSYLHIGVHSFLNLGSLGKKRLILWVLMAGSSLPLHLMYNSVVYSTLGTNDFYILPVTQTWLDAPFNHTGHSIATLIHAEAPSFDHLQVGACIDAYRADYLPERSTLILVGTVEDRPEEQDFYVVQTHIGPDRDWITKGVYIPYNSSDPDAYVSNTDTTAIVAYLHKHPDKWQYTLPDDTSFNIDHCLSKKAPGLCTLNLNTVILVVVIICNIIKLCCMQVLLFGTLGHPLVTVGDAAKSFMDQQDPHSKNLCLTTKQDIEVASAKMVMDLARHEKPWPIESPKRWNPYRERYIAAARGGYASFLSLIIIALVIVSIYLGMAINHLPSNSRTLSGLWTLGFGNAHANTIITGWSIEYMSNKTRQIVSAILVANTPQLILSMLYFSLNGICTAQSLAKEWNDFAHERKGLRVSMPREGSAQRKTHFLSLPWRYAIPLALASFVLHALVSQSIFFASVGSVDVQGVMYDPYTVVTCGFSPMAIIFVIFGAVWLTAIIVAIGFKRYRVGMPLVGSNSLGIAAACHLMGGEADFVIARGGLRTSDLAVQWGVVSEGPVQARGGNHSTESTDGAEVAHIEEEEEVGHCSFSARPINLPIEGKLYK</sequence>
<feature type="domain" description="DUF6536" evidence="3">
    <location>
        <begin position="62"/>
        <end position="213"/>
    </location>
</feature>
<dbReference type="Pfam" id="PF20163">
    <property type="entry name" value="DUF6536"/>
    <property type="match status" value="1"/>
</dbReference>
<evidence type="ECO:0000256" key="2">
    <source>
        <dbReference type="SAM" id="Phobius"/>
    </source>
</evidence>
<comment type="caution">
    <text evidence="4">The sequence shown here is derived from an EMBL/GenBank/DDBJ whole genome shotgun (WGS) entry which is preliminary data.</text>
</comment>
<evidence type="ECO:0000313" key="4">
    <source>
        <dbReference type="EMBL" id="KAJ9604163.1"/>
    </source>
</evidence>
<name>A0AA39CDC9_9EURO</name>
<proteinExistence type="predicted"/>
<feature type="region of interest" description="Disordered" evidence="1">
    <location>
        <begin position="1"/>
        <end position="25"/>
    </location>
</feature>
<dbReference type="PANTHER" id="PTHR35395:SF1">
    <property type="entry name" value="DUF6536 DOMAIN-CONTAINING PROTEIN"/>
    <property type="match status" value="1"/>
</dbReference>
<dbReference type="AlphaFoldDB" id="A0AA39CDC9"/>
<feature type="transmembrane region" description="Helical" evidence="2">
    <location>
        <begin position="66"/>
        <end position="88"/>
    </location>
</feature>
<evidence type="ECO:0000259" key="3">
    <source>
        <dbReference type="Pfam" id="PF20163"/>
    </source>
</evidence>
<feature type="transmembrane region" description="Helical" evidence="2">
    <location>
        <begin position="354"/>
        <end position="375"/>
    </location>
</feature>
<organism evidence="4 5">
    <name type="scientific">Cladophialophora chaetospira</name>
    <dbReference type="NCBI Taxonomy" id="386627"/>
    <lineage>
        <taxon>Eukaryota</taxon>
        <taxon>Fungi</taxon>
        <taxon>Dikarya</taxon>
        <taxon>Ascomycota</taxon>
        <taxon>Pezizomycotina</taxon>
        <taxon>Eurotiomycetes</taxon>
        <taxon>Chaetothyriomycetidae</taxon>
        <taxon>Chaetothyriales</taxon>
        <taxon>Herpotrichiellaceae</taxon>
        <taxon>Cladophialophora</taxon>
    </lineage>
</organism>
<accession>A0AA39CDC9</accession>
<feature type="transmembrane region" description="Helical" evidence="2">
    <location>
        <begin position="627"/>
        <end position="651"/>
    </location>
</feature>
<dbReference type="PANTHER" id="PTHR35395">
    <property type="entry name" value="DUF6536 DOMAIN-CONTAINING PROTEIN"/>
    <property type="match status" value="1"/>
</dbReference>
<keyword evidence="2" id="KW-0472">Membrane</keyword>
<feature type="transmembrane region" description="Helical" evidence="2">
    <location>
        <begin position="583"/>
        <end position="607"/>
    </location>
</feature>
<keyword evidence="5" id="KW-1185">Reference proteome</keyword>
<protein>
    <recommendedName>
        <fullName evidence="3">DUF6536 domain-containing protein</fullName>
    </recommendedName>
</protein>
<feature type="transmembrane region" description="Helical" evidence="2">
    <location>
        <begin position="173"/>
        <end position="190"/>
    </location>
</feature>
<keyword evidence="2" id="KW-1133">Transmembrane helix</keyword>
<dbReference type="EMBL" id="JAPDRK010000020">
    <property type="protein sequence ID" value="KAJ9604163.1"/>
    <property type="molecule type" value="Genomic_DNA"/>
</dbReference>
<evidence type="ECO:0000256" key="1">
    <source>
        <dbReference type="SAM" id="MobiDB-lite"/>
    </source>
</evidence>